<keyword evidence="3 5" id="KW-1133">Transmembrane helix</keyword>
<evidence type="ECO:0000256" key="4">
    <source>
        <dbReference type="ARBA" id="ARBA00023136"/>
    </source>
</evidence>
<dbReference type="InterPro" id="IPR007593">
    <property type="entry name" value="CD225/Dispanin_fam"/>
</dbReference>
<accession>A0A383TXN3</accession>
<dbReference type="EMBL" id="UNSC01000002">
    <property type="protein sequence ID" value="SZD71651.1"/>
    <property type="molecule type" value="Genomic_DNA"/>
</dbReference>
<gene>
    <name evidence="6" type="ORF">SAMEA104719789_00689</name>
</gene>
<dbReference type="RefSeq" id="WP_119059109.1">
    <property type="nucleotide sequence ID" value="NZ_OX579588.1"/>
</dbReference>
<keyword evidence="2 5" id="KW-0812">Transmembrane</keyword>
<evidence type="ECO:0000313" key="6">
    <source>
        <dbReference type="EMBL" id="SZD71651.1"/>
    </source>
</evidence>
<evidence type="ECO:0000256" key="3">
    <source>
        <dbReference type="ARBA" id="ARBA00022989"/>
    </source>
</evidence>
<proteinExistence type="predicted"/>
<feature type="transmembrane region" description="Helical" evidence="5">
    <location>
        <begin position="66"/>
        <end position="86"/>
    </location>
</feature>
<dbReference type="AlphaFoldDB" id="A0A383TXN3"/>
<evidence type="ECO:0000256" key="1">
    <source>
        <dbReference type="ARBA" id="ARBA00004370"/>
    </source>
</evidence>
<feature type="transmembrane region" description="Helical" evidence="5">
    <location>
        <begin position="12"/>
        <end position="45"/>
    </location>
</feature>
<evidence type="ECO:0000313" key="7">
    <source>
        <dbReference type="Proteomes" id="UP000262142"/>
    </source>
</evidence>
<reference evidence="6 7" key="1">
    <citation type="submission" date="2018-09" db="EMBL/GenBank/DDBJ databases">
        <authorList>
            <consortium name="Pathogen Informatics"/>
        </authorList>
    </citation>
    <scope>NUCLEOTIDE SEQUENCE [LARGE SCALE GENOMIC DNA]</scope>
    <source>
        <strain evidence="6 7">OH-22767</strain>
    </source>
</reference>
<organism evidence="6 7">
    <name type="scientific">Candidatus Ornithobacterium hominis</name>
    <dbReference type="NCBI Taxonomy" id="2497989"/>
    <lineage>
        <taxon>Bacteria</taxon>
        <taxon>Pseudomonadati</taxon>
        <taxon>Bacteroidota</taxon>
        <taxon>Flavobacteriia</taxon>
        <taxon>Flavobacteriales</taxon>
        <taxon>Weeksellaceae</taxon>
        <taxon>Ornithobacterium</taxon>
    </lineage>
</organism>
<comment type="subcellular location">
    <subcellularLocation>
        <location evidence="1">Membrane</location>
    </subcellularLocation>
</comment>
<protein>
    <submittedName>
        <fullName evidence="6">Interferon-induced transmembrane protein</fullName>
    </submittedName>
</protein>
<keyword evidence="4 5" id="KW-0472">Membrane</keyword>
<sequence>MENLNQRERTNYLPLSIISTLLGCFSPCFIGFVLGIIAIVFAIQAKSKVAKEDFLGANNAEKYAKILSYIAIAIAVVNMIYVAYLYKTNPEYFQEIMDEIQRNIENSQQK</sequence>
<evidence type="ECO:0000256" key="2">
    <source>
        <dbReference type="ARBA" id="ARBA00022692"/>
    </source>
</evidence>
<dbReference type="GO" id="GO:0016020">
    <property type="term" value="C:membrane"/>
    <property type="evidence" value="ECO:0007669"/>
    <property type="project" value="UniProtKB-SubCell"/>
</dbReference>
<name>A0A383TXN3_9FLAO</name>
<evidence type="ECO:0000256" key="5">
    <source>
        <dbReference type="SAM" id="Phobius"/>
    </source>
</evidence>
<dbReference type="Proteomes" id="UP000262142">
    <property type="component" value="Unassembled WGS sequence"/>
</dbReference>
<dbReference type="Pfam" id="PF04505">
    <property type="entry name" value="CD225"/>
    <property type="match status" value="1"/>
</dbReference>
<keyword evidence="7" id="KW-1185">Reference proteome</keyword>
<dbReference type="PROSITE" id="PS51257">
    <property type="entry name" value="PROKAR_LIPOPROTEIN"/>
    <property type="match status" value="1"/>
</dbReference>